<gene>
    <name evidence="1" type="ORF">CSCA_0033</name>
</gene>
<dbReference type="STRING" id="1548.CSCA_0033"/>
<evidence type="ECO:0000313" key="2">
    <source>
        <dbReference type="Proteomes" id="UP000033115"/>
    </source>
</evidence>
<reference evidence="1 2" key="1">
    <citation type="journal article" date="2015" name="J. Biotechnol.">
        <title>Complete genome sequence of a malodorant-producing acetogen, Clostridium scatologenes ATCC 25775(T).</title>
        <authorList>
            <person name="Zhu Z."/>
            <person name="Guo T."/>
            <person name="Zheng H."/>
            <person name="Song T."/>
            <person name="Ouyang P."/>
            <person name="Xie J."/>
        </authorList>
    </citation>
    <scope>NUCLEOTIDE SEQUENCE [LARGE SCALE GENOMIC DNA]</scope>
    <source>
        <strain evidence="1 2">ATCC 25775</strain>
    </source>
</reference>
<dbReference type="EMBL" id="CP009933">
    <property type="protein sequence ID" value="AKA67158.1"/>
    <property type="molecule type" value="Genomic_DNA"/>
</dbReference>
<organism evidence="1 2">
    <name type="scientific">Clostridium scatologenes</name>
    <dbReference type="NCBI Taxonomy" id="1548"/>
    <lineage>
        <taxon>Bacteria</taxon>
        <taxon>Bacillati</taxon>
        <taxon>Bacillota</taxon>
        <taxon>Clostridia</taxon>
        <taxon>Eubacteriales</taxon>
        <taxon>Clostridiaceae</taxon>
        <taxon>Clostridium</taxon>
    </lineage>
</organism>
<accession>A0A0E3JY20</accession>
<evidence type="ECO:0000313" key="1">
    <source>
        <dbReference type="EMBL" id="AKA67158.1"/>
    </source>
</evidence>
<name>A0A0E3JY20_CLOSL</name>
<sequence length="393" mass="46079">MERNDIFNMKKLLKNIIINLMPDYKSIINRQGKSVLFSYINDGYWLKKGSKKLLTHGNKLESLVIKNIFNEFGFNFYSIRYDKKIDVKKYRKVNPKIIFGIEPNFEKLCRAYPDAIKIYYATGAYVEHQNNMVKIRTDYVNNKKQCNIPYYRMVPENNAAKLADYIIQIGSGYTIETYPKKLRNKIILIRQSSFEFLNLDIEEKKKVFDKKSYLWFGSNGSILKGLDLVLDYFKKNKNLYLHIIGSIDKEFKKVYEKELFYTQNIIYHGYIPIYDPQIVEIANKCSFIIYPSVSEGGIPGSVINMMRLGIIPITGIYASSKDIEKYGYILKNTKLTSIDNMIQETQKISDDNLIYKFKACSEYSKNNYNLKVFESDFKSSLNEVLEFSREEVL</sequence>
<dbReference type="SUPFAM" id="SSF53756">
    <property type="entry name" value="UDP-Glycosyltransferase/glycogen phosphorylase"/>
    <property type="match status" value="1"/>
</dbReference>
<dbReference type="Proteomes" id="UP000033115">
    <property type="component" value="Chromosome"/>
</dbReference>
<dbReference type="HOGENOM" id="CLU_062580_0_0_9"/>
<evidence type="ECO:0008006" key="3">
    <source>
        <dbReference type="Google" id="ProtNLM"/>
    </source>
</evidence>
<dbReference type="AlphaFoldDB" id="A0A0E3JY20"/>
<dbReference type="Pfam" id="PF13692">
    <property type="entry name" value="Glyco_trans_1_4"/>
    <property type="match status" value="1"/>
</dbReference>
<proteinExistence type="predicted"/>
<dbReference type="KEGG" id="csq:CSCA_0033"/>
<dbReference type="Gene3D" id="3.40.50.2000">
    <property type="entry name" value="Glycogen Phosphorylase B"/>
    <property type="match status" value="1"/>
</dbReference>
<protein>
    <recommendedName>
        <fullName evidence="3">Glycosyl transferase family 1 domain-containing protein</fullName>
    </recommendedName>
</protein>
<keyword evidence="2" id="KW-1185">Reference proteome</keyword>